<keyword evidence="3 6" id="KW-1133">Transmembrane helix</keyword>
<gene>
    <name evidence="8" type="ORF">OE88DRAFT_262180</name>
</gene>
<organism evidence="8 9">
    <name type="scientific">Heliocybe sulcata</name>
    <dbReference type="NCBI Taxonomy" id="5364"/>
    <lineage>
        <taxon>Eukaryota</taxon>
        <taxon>Fungi</taxon>
        <taxon>Dikarya</taxon>
        <taxon>Basidiomycota</taxon>
        <taxon>Agaricomycotina</taxon>
        <taxon>Agaricomycetes</taxon>
        <taxon>Gloeophyllales</taxon>
        <taxon>Gloeophyllaceae</taxon>
        <taxon>Heliocybe</taxon>
    </lineage>
</organism>
<dbReference type="PANTHER" id="PTHR33048">
    <property type="entry name" value="PTH11-LIKE INTEGRAL MEMBRANE PROTEIN (AFU_ORTHOLOGUE AFUA_5G11245)"/>
    <property type="match status" value="1"/>
</dbReference>
<feature type="transmembrane region" description="Helical" evidence="6">
    <location>
        <begin position="43"/>
        <end position="65"/>
    </location>
</feature>
<dbReference type="Proteomes" id="UP000305948">
    <property type="component" value="Unassembled WGS sequence"/>
</dbReference>
<evidence type="ECO:0000313" key="8">
    <source>
        <dbReference type="EMBL" id="TFK50492.1"/>
    </source>
</evidence>
<dbReference type="InterPro" id="IPR052337">
    <property type="entry name" value="SAT4-like"/>
</dbReference>
<evidence type="ECO:0000256" key="3">
    <source>
        <dbReference type="ARBA" id="ARBA00022989"/>
    </source>
</evidence>
<dbReference type="EMBL" id="ML213513">
    <property type="protein sequence ID" value="TFK50492.1"/>
    <property type="molecule type" value="Genomic_DNA"/>
</dbReference>
<comment type="subcellular location">
    <subcellularLocation>
        <location evidence="1">Membrane</location>
        <topology evidence="1">Multi-pass membrane protein</topology>
    </subcellularLocation>
</comment>
<dbReference type="PANTHER" id="PTHR33048:SF47">
    <property type="entry name" value="INTEGRAL MEMBRANE PROTEIN-RELATED"/>
    <property type="match status" value="1"/>
</dbReference>
<dbReference type="OrthoDB" id="3229610at2759"/>
<evidence type="ECO:0000256" key="6">
    <source>
        <dbReference type="SAM" id="Phobius"/>
    </source>
</evidence>
<dbReference type="Pfam" id="PF20684">
    <property type="entry name" value="Fung_rhodopsin"/>
    <property type="match status" value="1"/>
</dbReference>
<feature type="transmembrane region" description="Helical" evidence="6">
    <location>
        <begin position="113"/>
        <end position="134"/>
    </location>
</feature>
<keyword evidence="4 6" id="KW-0472">Membrane</keyword>
<feature type="transmembrane region" description="Helical" evidence="6">
    <location>
        <begin position="77"/>
        <end position="101"/>
    </location>
</feature>
<evidence type="ECO:0000259" key="7">
    <source>
        <dbReference type="Pfam" id="PF20684"/>
    </source>
</evidence>
<evidence type="ECO:0000256" key="4">
    <source>
        <dbReference type="ARBA" id="ARBA00023136"/>
    </source>
</evidence>
<evidence type="ECO:0000256" key="1">
    <source>
        <dbReference type="ARBA" id="ARBA00004141"/>
    </source>
</evidence>
<dbReference type="STRING" id="5364.A0A5C3N0C9"/>
<comment type="similarity">
    <text evidence="5">Belongs to the SAT4 family.</text>
</comment>
<reference evidence="8 9" key="1">
    <citation type="journal article" date="2019" name="Nat. Ecol. Evol.">
        <title>Megaphylogeny resolves global patterns of mushroom evolution.</title>
        <authorList>
            <person name="Varga T."/>
            <person name="Krizsan K."/>
            <person name="Foldi C."/>
            <person name="Dima B."/>
            <person name="Sanchez-Garcia M."/>
            <person name="Sanchez-Ramirez S."/>
            <person name="Szollosi G.J."/>
            <person name="Szarkandi J.G."/>
            <person name="Papp V."/>
            <person name="Albert L."/>
            <person name="Andreopoulos W."/>
            <person name="Angelini C."/>
            <person name="Antonin V."/>
            <person name="Barry K.W."/>
            <person name="Bougher N.L."/>
            <person name="Buchanan P."/>
            <person name="Buyck B."/>
            <person name="Bense V."/>
            <person name="Catcheside P."/>
            <person name="Chovatia M."/>
            <person name="Cooper J."/>
            <person name="Damon W."/>
            <person name="Desjardin D."/>
            <person name="Finy P."/>
            <person name="Geml J."/>
            <person name="Haridas S."/>
            <person name="Hughes K."/>
            <person name="Justo A."/>
            <person name="Karasinski D."/>
            <person name="Kautmanova I."/>
            <person name="Kiss B."/>
            <person name="Kocsube S."/>
            <person name="Kotiranta H."/>
            <person name="LaButti K.M."/>
            <person name="Lechner B.E."/>
            <person name="Liimatainen K."/>
            <person name="Lipzen A."/>
            <person name="Lukacs Z."/>
            <person name="Mihaltcheva S."/>
            <person name="Morgado L.N."/>
            <person name="Niskanen T."/>
            <person name="Noordeloos M.E."/>
            <person name="Ohm R.A."/>
            <person name="Ortiz-Santana B."/>
            <person name="Ovrebo C."/>
            <person name="Racz N."/>
            <person name="Riley R."/>
            <person name="Savchenko A."/>
            <person name="Shiryaev A."/>
            <person name="Soop K."/>
            <person name="Spirin V."/>
            <person name="Szebenyi C."/>
            <person name="Tomsovsky M."/>
            <person name="Tulloss R.E."/>
            <person name="Uehling J."/>
            <person name="Grigoriev I.V."/>
            <person name="Vagvolgyi C."/>
            <person name="Papp T."/>
            <person name="Martin F.M."/>
            <person name="Miettinen O."/>
            <person name="Hibbett D.S."/>
            <person name="Nagy L.G."/>
        </authorList>
    </citation>
    <scope>NUCLEOTIDE SEQUENCE [LARGE SCALE GENOMIC DNA]</scope>
    <source>
        <strain evidence="8 9">OMC1185</strain>
    </source>
</reference>
<dbReference type="GO" id="GO:0016020">
    <property type="term" value="C:membrane"/>
    <property type="evidence" value="ECO:0007669"/>
    <property type="project" value="UniProtKB-SubCell"/>
</dbReference>
<proteinExistence type="inferred from homology"/>
<evidence type="ECO:0000313" key="9">
    <source>
        <dbReference type="Proteomes" id="UP000305948"/>
    </source>
</evidence>
<dbReference type="InterPro" id="IPR049326">
    <property type="entry name" value="Rhodopsin_dom_fungi"/>
</dbReference>
<dbReference type="AlphaFoldDB" id="A0A5C3N0C9"/>
<evidence type="ECO:0000256" key="2">
    <source>
        <dbReference type="ARBA" id="ARBA00022692"/>
    </source>
</evidence>
<protein>
    <recommendedName>
        <fullName evidence="7">Rhodopsin domain-containing protein</fullName>
    </recommendedName>
</protein>
<keyword evidence="9" id="KW-1185">Reference proteome</keyword>
<sequence length="226" mass="26189">MVRQPSLNAVRVAVSIIHPVAILCTAFRLVYRWRQRRFWWDDTLAGFSMLFDVVFFVVIWIRTFAYPGEPMRTKVVSYWIVSFGFTFVLWSARLSILLSIIRATPPVILLRKLEFAAVALFACIWVALVAQKAYKCGKEDTDWKTIVPWAQCKLGKQVAITELVTDFVGDAILVYLPIQLLWQAHKLTPNHRTLLLIIFSGSMVTTICIRRRNLSPALRNFRTRWI</sequence>
<keyword evidence="2 6" id="KW-0812">Transmembrane</keyword>
<feature type="domain" description="Rhodopsin" evidence="7">
    <location>
        <begin position="28"/>
        <end position="211"/>
    </location>
</feature>
<accession>A0A5C3N0C9</accession>
<feature type="transmembrane region" description="Helical" evidence="6">
    <location>
        <begin position="12"/>
        <end position="31"/>
    </location>
</feature>
<evidence type="ECO:0000256" key="5">
    <source>
        <dbReference type="ARBA" id="ARBA00038359"/>
    </source>
</evidence>
<name>A0A5C3N0C9_9AGAM</name>